<dbReference type="PANTHER" id="PTHR35569">
    <property type="entry name" value="CYANAMIDE HYDRATASE DDI2-RELATED"/>
    <property type="match status" value="1"/>
</dbReference>
<accession>A0AA40F0H9</accession>
<dbReference type="InterPro" id="IPR006674">
    <property type="entry name" value="HD_domain"/>
</dbReference>
<dbReference type="Proteomes" id="UP001172155">
    <property type="component" value="Unassembled WGS sequence"/>
</dbReference>
<reference evidence="2" key="1">
    <citation type="submission" date="2023-06" db="EMBL/GenBank/DDBJ databases">
        <title>Genome-scale phylogeny and comparative genomics of the fungal order Sordariales.</title>
        <authorList>
            <consortium name="Lawrence Berkeley National Laboratory"/>
            <person name="Hensen N."/>
            <person name="Bonometti L."/>
            <person name="Westerberg I."/>
            <person name="Brannstrom I.O."/>
            <person name="Guillou S."/>
            <person name="Cros-Aarteil S."/>
            <person name="Calhoun S."/>
            <person name="Haridas S."/>
            <person name="Kuo A."/>
            <person name="Mondo S."/>
            <person name="Pangilinan J."/>
            <person name="Riley R."/>
            <person name="LaButti K."/>
            <person name="Andreopoulos B."/>
            <person name="Lipzen A."/>
            <person name="Chen C."/>
            <person name="Yanf M."/>
            <person name="Daum C."/>
            <person name="Ng V."/>
            <person name="Clum A."/>
            <person name="Steindorff A."/>
            <person name="Ohm R."/>
            <person name="Martin F."/>
            <person name="Silar P."/>
            <person name="Natvig D."/>
            <person name="Lalanne C."/>
            <person name="Gautier V."/>
            <person name="Ament-velasquez S.L."/>
            <person name="Kruys A."/>
            <person name="Hutchinson M.I."/>
            <person name="Powell A.J."/>
            <person name="Barry K."/>
            <person name="Miller A.N."/>
            <person name="Grigoriev I.V."/>
            <person name="Debuchy R."/>
            <person name="Gladieux P."/>
            <person name="Thoren M.H."/>
            <person name="Johannesson H."/>
        </authorList>
    </citation>
    <scope>NUCLEOTIDE SEQUENCE</scope>
    <source>
        <strain evidence="2">SMH3187-1</strain>
    </source>
</reference>
<dbReference type="AlphaFoldDB" id="A0AA40F0H9"/>
<dbReference type="EMBL" id="JAUKUD010000003">
    <property type="protein sequence ID" value="KAK0749005.1"/>
    <property type="molecule type" value="Genomic_DNA"/>
</dbReference>
<evidence type="ECO:0000259" key="1">
    <source>
        <dbReference type="Pfam" id="PF01966"/>
    </source>
</evidence>
<dbReference type="Gene3D" id="1.10.3210.10">
    <property type="entry name" value="Hypothetical protein af1432"/>
    <property type="match status" value="1"/>
</dbReference>
<sequence length="244" mass="26295">MPPSTSPFTPLPISLLSLPSTPLLQAAHAFLLRHTSPSTTNHCLRSAFFALLLLRRLPAPPTTPQNEIDTEALLLAIILHDLGWSTTPSLLSTTKRFEVDGANAARDFFLSHAGGEKDARRVQLVWDAIALHTTPSIALHKEREVAVAAMGIAADFQGAYFSLSGGAGELGGLITVEEHQEIVRGFPREGFRGELVGIMCGLCRDKPETVVDNFVGDFGVVYGLDGEGGGREEVWVGWKGVTIR</sequence>
<dbReference type="SUPFAM" id="SSF109604">
    <property type="entry name" value="HD-domain/PDEase-like"/>
    <property type="match status" value="1"/>
</dbReference>
<dbReference type="Pfam" id="PF01966">
    <property type="entry name" value="HD"/>
    <property type="match status" value="1"/>
</dbReference>
<keyword evidence="3" id="KW-1185">Reference proteome</keyword>
<feature type="domain" description="HD" evidence="1">
    <location>
        <begin position="41"/>
        <end position="137"/>
    </location>
</feature>
<gene>
    <name evidence="2" type="ORF">B0T18DRAFT_436685</name>
</gene>
<comment type="caution">
    <text evidence="2">The sequence shown here is derived from an EMBL/GenBank/DDBJ whole genome shotgun (WGS) entry which is preliminary data.</text>
</comment>
<evidence type="ECO:0000313" key="2">
    <source>
        <dbReference type="EMBL" id="KAK0749005.1"/>
    </source>
</evidence>
<protein>
    <recommendedName>
        <fullName evidence="1">HD domain-containing protein</fullName>
    </recommendedName>
</protein>
<dbReference type="PANTHER" id="PTHR35569:SF1">
    <property type="entry name" value="CYANAMIDE HYDRATASE DDI2-RELATED"/>
    <property type="match status" value="1"/>
</dbReference>
<evidence type="ECO:0000313" key="3">
    <source>
        <dbReference type="Proteomes" id="UP001172155"/>
    </source>
</evidence>
<organism evidence="2 3">
    <name type="scientific">Schizothecium vesticola</name>
    <dbReference type="NCBI Taxonomy" id="314040"/>
    <lineage>
        <taxon>Eukaryota</taxon>
        <taxon>Fungi</taxon>
        <taxon>Dikarya</taxon>
        <taxon>Ascomycota</taxon>
        <taxon>Pezizomycotina</taxon>
        <taxon>Sordariomycetes</taxon>
        <taxon>Sordariomycetidae</taxon>
        <taxon>Sordariales</taxon>
        <taxon>Schizotheciaceae</taxon>
        <taxon>Schizothecium</taxon>
    </lineage>
</organism>
<name>A0AA40F0H9_9PEZI</name>
<proteinExistence type="predicted"/>